<evidence type="ECO:0000256" key="7">
    <source>
        <dbReference type="ARBA" id="ARBA00022777"/>
    </source>
</evidence>
<dbReference type="SMART" id="SM00387">
    <property type="entry name" value="HATPase_c"/>
    <property type="match status" value="1"/>
</dbReference>
<dbReference type="Gene3D" id="1.10.287.130">
    <property type="match status" value="1"/>
</dbReference>
<evidence type="ECO:0000313" key="11">
    <source>
        <dbReference type="EMBL" id="KGX84298.1"/>
    </source>
</evidence>
<sequence>MPLLTPEHVLSPDIAFTQNTTITNGTHILYTSTDPEKYLENATSFISSGLSLGQAVVFIDEPHIFNTITEQLIHKGFDQEKVASILFSDRHEFYTSNDIFDIDTVISSFSPLLTPFLQEGIPIRTWGKVKWCANQACFMDLIKKYEMNVDDFVNEMNTFSVCAYDGEELPASLQMELMKHHQYIMSDNEFVSSSFYENERLSPSIMHDTKQYETIENLHTQYSKLIDQLPDPVFISSNGTIAYVNEAATTLMECDFHDLVHLSLIDIIQEKFPEKNPLDHSGSPIEVKLTTSKGNTVEVEMYSFPFLNEERTVEATITIARDMKDKKGSQKLDMISQLAASNAHEIRNPLTAIKGFIELAKEGSLDLDIYSIIGREVERIELIAGELLVLGKPEQMTMDTIEINEILKHVCGLMKFQAETEQVNIQEDFQHNLFVRCNKEQLQQVFINLLKNAIESIEDEGNIKVHSYKDHNQVKIDVTDNGKGIPDHILKHVAEPFYTTKEKGSGIGLMVCYNLIEKHEGTINVQSNPGQGTTFTITLPLVSETKCTSSGQH</sequence>
<dbReference type="GO" id="GO:0000155">
    <property type="term" value="F:phosphorelay sensor kinase activity"/>
    <property type="evidence" value="ECO:0007669"/>
    <property type="project" value="InterPro"/>
</dbReference>
<dbReference type="Pfam" id="PF02518">
    <property type="entry name" value="HATPase_c"/>
    <property type="match status" value="1"/>
</dbReference>
<dbReference type="eggNOG" id="COG4191">
    <property type="taxonomic scope" value="Bacteria"/>
</dbReference>
<dbReference type="Gene3D" id="3.30.565.10">
    <property type="entry name" value="Histidine kinase-like ATPase, C-terminal domain"/>
    <property type="match status" value="1"/>
</dbReference>
<evidence type="ECO:0000256" key="2">
    <source>
        <dbReference type="ARBA" id="ARBA00004651"/>
    </source>
</evidence>
<dbReference type="GO" id="GO:0006355">
    <property type="term" value="P:regulation of DNA-templated transcription"/>
    <property type="evidence" value="ECO:0007669"/>
    <property type="project" value="InterPro"/>
</dbReference>
<gene>
    <name evidence="11" type="ORF">N783_17895</name>
</gene>
<evidence type="ECO:0000256" key="8">
    <source>
        <dbReference type="ARBA" id="ARBA00022840"/>
    </source>
</evidence>
<dbReference type="SUPFAM" id="SSF55874">
    <property type="entry name" value="ATPase domain of HSP90 chaperone/DNA topoisomerase II/histidine kinase"/>
    <property type="match status" value="1"/>
</dbReference>
<dbReference type="InterPro" id="IPR036097">
    <property type="entry name" value="HisK_dim/P_sf"/>
</dbReference>
<keyword evidence="12" id="KW-1185">Reference proteome</keyword>
<keyword evidence="9" id="KW-0902">Two-component regulatory system</keyword>
<evidence type="ECO:0000313" key="12">
    <source>
        <dbReference type="Proteomes" id="UP000030403"/>
    </source>
</evidence>
<dbReference type="Pfam" id="PF00989">
    <property type="entry name" value="PAS"/>
    <property type="match status" value="1"/>
</dbReference>
<dbReference type="FunFam" id="3.30.565.10:FF:000006">
    <property type="entry name" value="Sensor histidine kinase WalK"/>
    <property type="match status" value="1"/>
</dbReference>
<evidence type="ECO:0000256" key="5">
    <source>
        <dbReference type="ARBA" id="ARBA00022679"/>
    </source>
</evidence>
<comment type="subcellular location">
    <subcellularLocation>
        <location evidence="2">Cell membrane</location>
        <topology evidence="2">Multi-pass membrane protein</topology>
    </subcellularLocation>
</comment>
<evidence type="ECO:0000256" key="6">
    <source>
        <dbReference type="ARBA" id="ARBA00022741"/>
    </source>
</evidence>
<dbReference type="RefSeq" id="WP_027447082.1">
    <property type="nucleotide sequence ID" value="NZ_AULJ01000047.1"/>
</dbReference>
<dbReference type="EC" id="2.7.13.3" evidence="3"/>
<dbReference type="InterPro" id="IPR003661">
    <property type="entry name" value="HisK_dim/P_dom"/>
</dbReference>
<feature type="domain" description="Histidine kinase" evidence="10">
    <location>
        <begin position="341"/>
        <end position="543"/>
    </location>
</feature>
<dbReference type="PANTHER" id="PTHR43065:SF10">
    <property type="entry name" value="PEROXIDE STRESS-ACTIVATED HISTIDINE KINASE MAK3"/>
    <property type="match status" value="1"/>
</dbReference>
<organism evidence="11 12">
    <name type="scientific">Pontibacillus marinus BH030004 = DSM 16465</name>
    <dbReference type="NCBI Taxonomy" id="1385511"/>
    <lineage>
        <taxon>Bacteria</taxon>
        <taxon>Bacillati</taxon>
        <taxon>Bacillota</taxon>
        <taxon>Bacilli</taxon>
        <taxon>Bacillales</taxon>
        <taxon>Bacillaceae</taxon>
        <taxon>Pontibacillus</taxon>
    </lineage>
</organism>
<dbReference type="CDD" id="cd00130">
    <property type="entry name" value="PAS"/>
    <property type="match status" value="1"/>
</dbReference>
<dbReference type="PRINTS" id="PR00344">
    <property type="entry name" value="BCTRLSENSOR"/>
</dbReference>
<evidence type="ECO:0000259" key="10">
    <source>
        <dbReference type="PROSITE" id="PS50109"/>
    </source>
</evidence>
<keyword evidence="4" id="KW-0597">Phosphoprotein</keyword>
<dbReference type="Gene3D" id="3.30.450.20">
    <property type="entry name" value="PAS domain"/>
    <property type="match status" value="1"/>
</dbReference>
<comment type="caution">
    <text evidence="11">The sequence shown here is derived from an EMBL/GenBank/DDBJ whole genome shotgun (WGS) entry which is preliminary data.</text>
</comment>
<proteinExistence type="predicted"/>
<dbReference type="PANTHER" id="PTHR43065">
    <property type="entry name" value="SENSOR HISTIDINE KINASE"/>
    <property type="match status" value="1"/>
</dbReference>
<dbReference type="InterPro" id="IPR005467">
    <property type="entry name" value="His_kinase_dom"/>
</dbReference>
<dbReference type="SMART" id="SM00388">
    <property type="entry name" value="HisKA"/>
    <property type="match status" value="1"/>
</dbReference>
<dbReference type="InterPro" id="IPR036890">
    <property type="entry name" value="HATPase_C_sf"/>
</dbReference>
<dbReference type="AlphaFoldDB" id="A0A0A5FZN6"/>
<dbReference type="PROSITE" id="PS50109">
    <property type="entry name" value="HIS_KIN"/>
    <property type="match status" value="1"/>
</dbReference>
<comment type="catalytic activity">
    <reaction evidence="1">
        <text>ATP + protein L-histidine = ADP + protein N-phospho-L-histidine.</text>
        <dbReference type="EC" id="2.7.13.3"/>
    </reaction>
</comment>
<dbReference type="OrthoDB" id="9815750at2"/>
<evidence type="ECO:0000256" key="4">
    <source>
        <dbReference type="ARBA" id="ARBA00022553"/>
    </source>
</evidence>
<dbReference type="SUPFAM" id="SSF55785">
    <property type="entry name" value="PYP-like sensor domain (PAS domain)"/>
    <property type="match status" value="1"/>
</dbReference>
<dbReference type="CDD" id="cd00082">
    <property type="entry name" value="HisKA"/>
    <property type="match status" value="1"/>
</dbReference>
<dbReference type="Pfam" id="PF14417">
    <property type="entry name" value="MEDS"/>
    <property type="match status" value="1"/>
</dbReference>
<dbReference type="Pfam" id="PF00512">
    <property type="entry name" value="HisKA"/>
    <property type="match status" value="1"/>
</dbReference>
<dbReference type="Proteomes" id="UP000030403">
    <property type="component" value="Unassembled WGS sequence"/>
</dbReference>
<evidence type="ECO:0000256" key="3">
    <source>
        <dbReference type="ARBA" id="ARBA00012438"/>
    </source>
</evidence>
<keyword evidence="8" id="KW-0067">ATP-binding</keyword>
<dbReference type="STRING" id="1385511.GCA_000425225_03506"/>
<dbReference type="GO" id="GO:0005524">
    <property type="term" value="F:ATP binding"/>
    <property type="evidence" value="ECO:0007669"/>
    <property type="project" value="UniProtKB-KW"/>
</dbReference>
<dbReference type="SUPFAM" id="SSF47384">
    <property type="entry name" value="Homodimeric domain of signal transducing histidine kinase"/>
    <property type="match status" value="1"/>
</dbReference>
<evidence type="ECO:0000256" key="9">
    <source>
        <dbReference type="ARBA" id="ARBA00023012"/>
    </source>
</evidence>
<reference evidence="11 12" key="1">
    <citation type="submission" date="2013-08" db="EMBL/GenBank/DDBJ databases">
        <authorList>
            <person name="Huang J."/>
            <person name="Wang G."/>
        </authorList>
    </citation>
    <scope>NUCLEOTIDE SEQUENCE [LARGE SCALE GENOMIC DNA]</scope>
    <source>
        <strain evidence="11 12">BH030004</strain>
    </source>
</reference>
<dbReference type="InterPro" id="IPR013767">
    <property type="entry name" value="PAS_fold"/>
</dbReference>
<accession>A0A0A5FZN6</accession>
<keyword evidence="5" id="KW-0808">Transferase</keyword>
<dbReference type="InterPro" id="IPR000014">
    <property type="entry name" value="PAS"/>
</dbReference>
<keyword evidence="7" id="KW-0418">Kinase</keyword>
<dbReference type="GO" id="GO:0005886">
    <property type="term" value="C:plasma membrane"/>
    <property type="evidence" value="ECO:0007669"/>
    <property type="project" value="UniProtKB-SubCell"/>
</dbReference>
<dbReference type="InterPro" id="IPR004358">
    <property type="entry name" value="Sig_transdc_His_kin-like_C"/>
</dbReference>
<dbReference type="InterPro" id="IPR035965">
    <property type="entry name" value="PAS-like_dom_sf"/>
</dbReference>
<dbReference type="InterPro" id="IPR025847">
    <property type="entry name" value="MEDS_domain"/>
</dbReference>
<keyword evidence="6" id="KW-0547">Nucleotide-binding</keyword>
<dbReference type="InterPro" id="IPR003594">
    <property type="entry name" value="HATPase_dom"/>
</dbReference>
<dbReference type="EMBL" id="AVPF01000060">
    <property type="protein sequence ID" value="KGX84298.1"/>
    <property type="molecule type" value="Genomic_DNA"/>
</dbReference>
<protein>
    <recommendedName>
        <fullName evidence="3">histidine kinase</fullName>
        <ecNumber evidence="3">2.7.13.3</ecNumber>
    </recommendedName>
</protein>
<dbReference type="SMART" id="SM00091">
    <property type="entry name" value="PAS"/>
    <property type="match status" value="1"/>
</dbReference>
<name>A0A0A5FZN6_9BACI</name>
<evidence type="ECO:0000256" key="1">
    <source>
        <dbReference type="ARBA" id="ARBA00000085"/>
    </source>
</evidence>